<dbReference type="AlphaFoldDB" id="A0A0E0HYY9"/>
<sequence>MSRWPVARCRRRRSCCRSVPAAATRGPGRRTPSRLRLLLCLIYQLGFRGVAIRVAEENAQLARGRLPWAGSALPLAVLAADGPICQFGRAVYYWHAPYTSREGHGFATMDSSVQISISGKKIPYPPTASTRWLELNYERFWILVPLLGGKSEDFHSSG</sequence>
<organism evidence="1">
    <name type="scientific">Oryza nivara</name>
    <name type="common">Indian wild rice</name>
    <name type="synonym">Oryza sativa f. spontanea</name>
    <dbReference type="NCBI Taxonomy" id="4536"/>
    <lineage>
        <taxon>Eukaryota</taxon>
        <taxon>Viridiplantae</taxon>
        <taxon>Streptophyta</taxon>
        <taxon>Embryophyta</taxon>
        <taxon>Tracheophyta</taxon>
        <taxon>Spermatophyta</taxon>
        <taxon>Magnoliopsida</taxon>
        <taxon>Liliopsida</taxon>
        <taxon>Poales</taxon>
        <taxon>Poaceae</taxon>
        <taxon>BOP clade</taxon>
        <taxon>Oryzoideae</taxon>
        <taxon>Oryzeae</taxon>
        <taxon>Oryzinae</taxon>
        <taxon>Oryza</taxon>
    </lineage>
</organism>
<dbReference type="Gramene" id="ONIVA07G08310.1">
    <property type="protein sequence ID" value="ONIVA07G08310.1"/>
    <property type="gene ID" value="ONIVA07G08310"/>
</dbReference>
<dbReference type="EnsemblPlants" id="ONIVA07G08310.1">
    <property type="protein sequence ID" value="ONIVA07G08310.1"/>
    <property type="gene ID" value="ONIVA07G08310"/>
</dbReference>
<proteinExistence type="predicted"/>
<evidence type="ECO:0000313" key="1">
    <source>
        <dbReference type="EnsemblPlants" id="ONIVA07G08310.1"/>
    </source>
</evidence>
<reference evidence="1" key="2">
    <citation type="submission" date="2018-04" db="EMBL/GenBank/DDBJ databases">
        <title>OnivRS2 (Oryza nivara Reference Sequence Version 2).</title>
        <authorList>
            <person name="Zhang J."/>
            <person name="Kudrna D."/>
            <person name="Lee S."/>
            <person name="Talag J."/>
            <person name="Rajasekar S."/>
            <person name="Welchert J."/>
            <person name="Hsing Y.-I."/>
            <person name="Wing R.A."/>
        </authorList>
    </citation>
    <scope>NUCLEOTIDE SEQUENCE [LARGE SCALE GENOMIC DNA]</scope>
    <source>
        <strain evidence="1">SL10</strain>
    </source>
</reference>
<dbReference type="Proteomes" id="UP000006591">
    <property type="component" value="Chromosome 7"/>
</dbReference>
<keyword evidence="2" id="KW-1185">Reference proteome</keyword>
<name>A0A0E0HYY9_ORYNI</name>
<accession>A0A0E0HYY9</accession>
<evidence type="ECO:0000313" key="2">
    <source>
        <dbReference type="Proteomes" id="UP000006591"/>
    </source>
</evidence>
<reference evidence="1" key="1">
    <citation type="submission" date="2015-04" db="UniProtKB">
        <authorList>
            <consortium name="EnsemblPlants"/>
        </authorList>
    </citation>
    <scope>IDENTIFICATION</scope>
    <source>
        <strain evidence="1">SL10</strain>
    </source>
</reference>
<dbReference type="HOGENOM" id="CLU_1484370_0_0_1"/>
<protein>
    <submittedName>
        <fullName evidence="1">Uncharacterized protein</fullName>
    </submittedName>
</protein>